<comment type="caution">
    <text evidence="6">The sequence shown here is derived from an EMBL/GenBank/DDBJ whole genome shotgun (WGS) entry which is preliminary data.</text>
</comment>
<dbReference type="Proteomes" id="UP000829196">
    <property type="component" value="Unassembled WGS sequence"/>
</dbReference>
<keyword evidence="3" id="KW-0808">Transferase</keyword>
<evidence type="ECO:0000313" key="7">
    <source>
        <dbReference type="Proteomes" id="UP000829196"/>
    </source>
</evidence>
<dbReference type="EMBL" id="JAGYWB010000001">
    <property type="protein sequence ID" value="KAI0530945.1"/>
    <property type="molecule type" value="Genomic_DNA"/>
</dbReference>
<dbReference type="Pfam" id="PF00155">
    <property type="entry name" value="Aminotran_1_2"/>
    <property type="match status" value="2"/>
</dbReference>
<evidence type="ECO:0000256" key="4">
    <source>
        <dbReference type="ARBA" id="ARBA00022898"/>
    </source>
</evidence>
<dbReference type="InterPro" id="IPR015422">
    <property type="entry name" value="PyrdxlP-dep_Trfase_small"/>
</dbReference>
<dbReference type="InterPro" id="IPR015424">
    <property type="entry name" value="PyrdxlP-dep_Trfase"/>
</dbReference>
<gene>
    <name evidence="6" type="ORF">KFK09_000493</name>
</gene>
<proteinExistence type="predicted"/>
<dbReference type="FunFam" id="3.90.1150.10:FF:000096">
    <property type="entry name" value="ATP-binding cassette sub-family A member 3-like Protein"/>
    <property type="match status" value="1"/>
</dbReference>
<dbReference type="CDD" id="cd00609">
    <property type="entry name" value="AAT_like"/>
    <property type="match status" value="1"/>
</dbReference>
<dbReference type="GO" id="GO:0030170">
    <property type="term" value="F:pyridoxal phosphate binding"/>
    <property type="evidence" value="ECO:0007669"/>
    <property type="project" value="InterPro"/>
</dbReference>
<dbReference type="Gene3D" id="3.90.1150.10">
    <property type="entry name" value="Aspartate Aminotransferase, domain 1"/>
    <property type="match status" value="2"/>
</dbReference>
<dbReference type="InterPro" id="IPR015421">
    <property type="entry name" value="PyrdxlP-dep_Trfase_major"/>
</dbReference>
<dbReference type="InterPro" id="IPR004839">
    <property type="entry name" value="Aminotransferase_I/II_large"/>
</dbReference>
<evidence type="ECO:0000259" key="5">
    <source>
        <dbReference type="Pfam" id="PF00155"/>
    </source>
</evidence>
<comment type="cofactor">
    <cofactor evidence="1">
        <name>pyridoxal 5'-phosphate</name>
        <dbReference type="ChEBI" id="CHEBI:597326"/>
    </cofactor>
</comment>
<dbReference type="Gene3D" id="3.40.640.10">
    <property type="entry name" value="Type I PLP-dependent aspartate aminotransferase-like (Major domain)"/>
    <property type="match status" value="2"/>
</dbReference>
<dbReference type="SUPFAM" id="SSF53383">
    <property type="entry name" value="PLP-dependent transferases"/>
    <property type="match status" value="1"/>
</dbReference>
<keyword evidence="7" id="KW-1185">Reference proteome</keyword>
<evidence type="ECO:0000256" key="2">
    <source>
        <dbReference type="ARBA" id="ARBA00022576"/>
    </source>
</evidence>
<evidence type="ECO:0000256" key="3">
    <source>
        <dbReference type="ARBA" id="ARBA00022679"/>
    </source>
</evidence>
<dbReference type="AlphaFoldDB" id="A0A8T3CBN9"/>
<protein>
    <recommendedName>
        <fullName evidence="5">Aminotransferase class I/classII large domain-containing protein</fullName>
    </recommendedName>
</protein>
<dbReference type="InterPro" id="IPR051326">
    <property type="entry name" value="Kynurenine-oxoglutarate_AT"/>
</dbReference>
<dbReference type="PANTHER" id="PTHR43807:SF12">
    <property type="entry name" value="AMINOTRANSFERASE, CLASSES I AND II FAMILY PROTEIN, EXPRESSED"/>
    <property type="match status" value="1"/>
</dbReference>
<dbReference type="GO" id="GO:0005737">
    <property type="term" value="C:cytoplasm"/>
    <property type="evidence" value="ECO:0007669"/>
    <property type="project" value="TreeGrafter"/>
</dbReference>
<sequence>MDAKLSRVARMLTPSPIQELSQLAQRIGAINLAHGFPDFPAPPDFKAAAVSAINSDFNQYRDVQGICELLEAKMKRDHGLQINPLTDVVICCGQTEAFAASIFAVIDHGDEVLLFDPAYETYGPCISLAGGIPVYVPLDPPYWTFDVEKLTKSFTSRTKAMVLNSPHNPTGKVFTKGELEAIAEACRSKDCICITDEVWSWRIGWACAPSNIASAIRNIHIRITDSAPAPFQEAALTALRSSPEYFKSLRTSYEARRDIAVETLSGLGFQIQFKPQGSLFLFAELPESWLHSDVDFVRELIKKGGVAAVPGCGFFHNSSNNENKYYNRFVRFAFCKSDETLAAAAQRIRELEVIGDKGLLKKL</sequence>
<dbReference type="SMR" id="A0A8T3CBN9"/>
<organism evidence="6 7">
    <name type="scientific">Dendrobium nobile</name>
    <name type="common">Orchid</name>
    <dbReference type="NCBI Taxonomy" id="94219"/>
    <lineage>
        <taxon>Eukaryota</taxon>
        <taxon>Viridiplantae</taxon>
        <taxon>Streptophyta</taxon>
        <taxon>Embryophyta</taxon>
        <taxon>Tracheophyta</taxon>
        <taxon>Spermatophyta</taxon>
        <taxon>Magnoliopsida</taxon>
        <taxon>Liliopsida</taxon>
        <taxon>Asparagales</taxon>
        <taxon>Orchidaceae</taxon>
        <taxon>Epidendroideae</taxon>
        <taxon>Malaxideae</taxon>
        <taxon>Dendrobiinae</taxon>
        <taxon>Dendrobium</taxon>
    </lineage>
</organism>
<name>A0A8T3CBN9_DENNO</name>
<accession>A0A8T3CBN9</accession>
<dbReference type="GO" id="GO:0016212">
    <property type="term" value="F:kynurenine-oxoglutarate transaminase activity"/>
    <property type="evidence" value="ECO:0007669"/>
    <property type="project" value="TreeGrafter"/>
</dbReference>
<reference evidence="6" key="1">
    <citation type="journal article" date="2022" name="Front. Genet.">
        <title>Chromosome-Scale Assembly of the Dendrobium nobile Genome Provides Insights Into the Molecular Mechanism of the Biosynthesis of the Medicinal Active Ingredient of Dendrobium.</title>
        <authorList>
            <person name="Xu Q."/>
            <person name="Niu S.-C."/>
            <person name="Li K.-L."/>
            <person name="Zheng P.-J."/>
            <person name="Zhang X.-J."/>
            <person name="Jia Y."/>
            <person name="Liu Y."/>
            <person name="Niu Y.-X."/>
            <person name="Yu L.-H."/>
            <person name="Chen D.-F."/>
            <person name="Zhang G.-Q."/>
        </authorList>
    </citation>
    <scope>NUCLEOTIDE SEQUENCE</scope>
    <source>
        <tissue evidence="6">Leaf</tissue>
    </source>
</reference>
<evidence type="ECO:0000256" key="1">
    <source>
        <dbReference type="ARBA" id="ARBA00001933"/>
    </source>
</evidence>
<dbReference type="PANTHER" id="PTHR43807">
    <property type="entry name" value="FI04487P"/>
    <property type="match status" value="1"/>
</dbReference>
<keyword evidence="4" id="KW-0663">Pyridoxal phosphate</keyword>
<keyword evidence="2" id="KW-0032">Aminotransferase</keyword>
<evidence type="ECO:0000313" key="6">
    <source>
        <dbReference type="EMBL" id="KAI0530945.1"/>
    </source>
</evidence>
<feature type="domain" description="Aminotransferase class I/classII large" evidence="5">
    <location>
        <begin position="201"/>
        <end position="348"/>
    </location>
</feature>
<dbReference type="OrthoDB" id="2414662at2759"/>
<feature type="domain" description="Aminotransferase class I/classII large" evidence="5">
    <location>
        <begin position="30"/>
        <end position="199"/>
    </location>
</feature>